<accession>A0A0F0CUG5</accession>
<name>A0A0F0CUG5_9BACT</name>
<protein>
    <submittedName>
        <fullName evidence="1">Uncharacterized protein</fullName>
    </submittedName>
</protein>
<sequence>MIFWRWCPYNYSFCCKGFFLSFAAPKKTGNYVTPRRAYILNLNEG</sequence>
<reference evidence="1 2" key="1">
    <citation type="submission" date="2015-02" db="EMBL/GenBank/DDBJ databases">
        <title>Single-cell genomics of uncultivated deep-branching MTB reveals a conserved set of magnetosome genes.</title>
        <authorList>
            <person name="Kolinko S."/>
            <person name="Richter M."/>
            <person name="Glockner F.O."/>
            <person name="Brachmann A."/>
            <person name="Schuler D."/>
        </authorList>
    </citation>
    <scope>NUCLEOTIDE SEQUENCE [LARGE SCALE GENOMIC DNA]</scope>
    <source>
        <strain evidence="1">SKK-01</strain>
    </source>
</reference>
<gene>
    <name evidence="1" type="ORF">OMAG_000983</name>
</gene>
<dbReference type="Proteomes" id="UP000033428">
    <property type="component" value="Unassembled WGS sequence"/>
</dbReference>
<dbReference type="EMBL" id="JYNY01000212">
    <property type="protein sequence ID" value="KJJ85161.1"/>
    <property type="molecule type" value="Genomic_DNA"/>
</dbReference>
<proteinExistence type="predicted"/>
<comment type="caution">
    <text evidence="1">The sequence shown here is derived from an EMBL/GenBank/DDBJ whole genome shotgun (WGS) entry which is preliminary data.</text>
</comment>
<organism evidence="1 2">
    <name type="scientific">Candidatus Omnitrophus magneticus</name>
    <dbReference type="NCBI Taxonomy" id="1609969"/>
    <lineage>
        <taxon>Bacteria</taxon>
        <taxon>Pseudomonadati</taxon>
        <taxon>Candidatus Omnitrophota</taxon>
        <taxon>Candidatus Omnitrophus</taxon>
    </lineage>
</organism>
<evidence type="ECO:0000313" key="1">
    <source>
        <dbReference type="EMBL" id="KJJ85161.1"/>
    </source>
</evidence>
<keyword evidence="2" id="KW-1185">Reference proteome</keyword>
<evidence type="ECO:0000313" key="2">
    <source>
        <dbReference type="Proteomes" id="UP000033428"/>
    </source>
</evidence>
<dbReference type="AlphaFoldDB" id="A0A0F0CUG5"/>